<sequence length="60" mass="6732">MNHERRTAGISQWAVTRTGKQGSCLHTVSEWPFRKSRRNPLPSSALPLHEAYCCSDSSVC</sequence>
<organism evidence="1 2">
    <name type="scientific">Liparis tanakae</name>
    <name type="common">Tanaka's snailfish</name>
    <dbReference type="NCBI Taxonomy" id="230148"/>
    <lineage>
        <taxon>Eukaryota</taxon>
        <taxon>Metazoa</taxon>
        <taxon>Chordata</taxon>
        <taxon>Craniata</taxon>
        <taxon>Vertebrata</taxon>
        <taxon>Euteleostomi</taxon>
        <taxon>Actinopterygii</taxon>
        <taxon>Neopterygii</taxon>
        <taxon>Teleostei</taxon>
        <taxon>Neoteleostei</taxon>
        <taxon>Acanthomorphata</taxon>
        <taxon>Eupercaria</taxon>
        <taxon>Perciformes</taxon>
        <taxon>Cottioidei</taxon>
        <taxon>Cottales</taxon>
        <taxon>Liparidae</taxon>
        <taxon>Liparis</taxon>
    </lineage>
</organism>
<proteinExistence type="predicted"/>
<keyword evidence="2" id="KW-1185">Reference proteome</keyword>
<protein>
    <submittedName>
        <fullName evidence="1">Uncharacterized protein</fullName>
    </submittedName>
</protein>
<name>A0A4Z2IWD9_9TELE</name>
<evidence type="ECO:0000313" key="2">
    <source>
        <dbReference type="Proteomes" id="UP000314294"/>
    </source>
</evidence>
<dbReference type="AlphaFoldDB" id="A0A4Z2IWD9"/>
<comment type="caution">
    <text evidence="1">The sequence shown here is derived from an EMBL/GenBank/DDBJ whole genome shotgun (WGS) entry which is preliminary data.</text>
</comment>
<gene>
    <name evidence="1" type="ORF">EYF80_007420</name>
</gene>
<dbReference type="EMBL" id="SRLO01000040">
    <property type="protein sequence ID" value="TNN82299.1"/>
    <property type="molecule type" value="Genomic_DNA"/>
</dbReference>
<evidence type="ECO:0000313" key="1">
    <source>
        <dbReference type="EMBL" id="TNN82299.1"/>
    </source>
</evidence>
<accession>A0A4Z2IWD9</accession>
<dbReference type="Proteomes" id="UP000314294">
    <property type="component" value="Unassembled WGS sequence"/>
</dbReference>
<reference evidence="1 2" key="1">
    <citation type="submission" date="2019-03" db="EMBL/GenBank/DDBJ databases">
        <title>First draft genome of Liparis tanakae, snailfish: a comprehensive survey of snailfish specific genes.</title>
        <authorList>
            <person name="Kim W."/>
            <person name="Song I."/>
            <person name="Jeong J.-H."/>
            <person name="Kim D."/>
            <person name="Kim S."/>
            <person name="Ryu S."/>
            <person name="Song J.Y."/>
            <person name="Lee S.K."/>
        </authorList>
    </citation>
    <scope>NUCLEOTIDE SEQUENCE [LARGE SCALE GENOMIC DNA]</scope>
    <source>
        <tissue evidence="1">Muscle</tissue>
    </source>
</reference>